<evidence type="ECO:0000313" key="2">
    <source>
        <dbReference type="EMBL" id="MBC5652748.1"/>
    </source>
</evidence>
<dbReference type="Proteomes" id="UP000652847">
    <property type="component" value="Unassembled WGS sequence"/>
</dbReference>
<sequence>MKKTRFFYEINYFLIVLLGWLLLFHKAAEVNRAREKEGWKTWTGCVLGIAGAGGIESGMTVGMQNTGSAEATENDDLPEIAESGDERLSTLSGKIRVLLMDSGYQSYYHSSVTLNLNGADYEYTPDSPELSQGELVLGGGEAGITITSIERQESPPVYYGTLEIQNTPQGLLLINELPLETYLEGVVPSEMPASYESQALMAQAVCARTYAVCQMEEGSLQEEYGADVDDSVNFQVYGNIAPTDKTSQAVRETSGQIMCQDGKPVTAYYFSTSSGRTSTDEIWGGTSSSYLKSVECEFDQNAPWSSWKVTIPWTVLEERTRNLTGSESLESIQVVKKSESGAVTGLQITTEKEAVQLEGEYEIREFLSPQGQTITEKDGSTVTGGSLLPSSYFQLKANKGGCVEITGGGFGHGVGMSQTAANEMAKEGYSWQEILEYFFRDITLDRYE</sequence>
<dbReference type="AlphaFoldDB" id="A0A8I0DTC4"/>
<gene>
    <name evidence="2" type="ORF">H8S54_16955</name>
</gene>
<dbReference type="RefSeq" id="WP_186901885.1">
    <property type="nucleotide sequence ID" value="NZ_JACOOT010000039.1"/>
</dbReference>
<dbReference type="GO" id="GO:0030288">
    <property type="term" value="C:outer membrane-bounded periplasmic space"/>
    <property type="evidence" value="ECO:0007669"/>
    <property type="project" value="TreeGrafter"/>
</dbReference>
<protein>
    <submittedName>
        <fullName evidence="2">SpoIID/LytB domain-containing protein</fullName>
    </submittedName>
</protein>
<dbReference type="EMBL" id="JACOOT010000039">
    <property type="protein sequence ID" value="MBC5652748.1"/>
    <property type="molecule type" value="Genomic_DNA"/>
</dbReference>
<dbReference type="NCBIfam" id="TIGR02669">
    <property type="entry name" value="SpoIID_LytB"/>
    <property type="match status" value="1"/>
</dbReference>
<accession>A0A8I0DTC4</accession>
<feature type="domain" description="Sporulation stage II protein D amidase enhancer LytB N-terminal" evidence="1">
    <location>
        <begin position="170"/>
        <end position="258"/>
    </location>
</feature>
<keyword evidence="3" id="KW-1185">Reference proteome</keyword>
<organism evidence="2 3">
    <name type="scientific">Blautia segnis</name>
    <dbReference type="NCBI Taxonomy" id="2763030"/>
    <lineage>
        <taxon>Bacteria</taxon>
        <taxon>Bacillati</taxon>
        <taxon>Bacillota</taxon>
        <taxon>Clostridia</taxon>
        <taxon>Lachnospirales</taxon>
        <taxon>Lachnospiraceae</taxon>
        <taxon>Blautia</taxon>
    </lineage>
</organism>
<dbReference type="InterPro" id="IPR013486">
    <property type="entry name" value="SpoIID/LytB"/>
</dbReference>
<dbReference type="PANTHER" id="PTHR30032">
    <property type="entry name" value="N-ACETYLMURAMOYL-L-ALANINE AMIDASE-RELATED"/>
    <property type="match status" value="1"/>
</dbReference>
<reference evidence="2 3" key="1">
    <citation type="submission" date="2020-08" db="EMBL/GenBank/DDBJ databases">
        <title>Genome public.</title>
        <authorList>
            <person name="Liu C."/>
            <person name="Sun Q."/>
        </authorList>
    </citation>
    <scope>NUCLEOTIDE SEQUENCE [LARGE SCALE GENOMIC DNA]</scope>
    <source>
        <strain evidence="2 3">BX17</strain>
    </source>
</reference>
<dbReference type="InterPro" id="IPR051922">
    <property type="entry name" value="Bact_Sporulation_Assoc"/>
</dbReference>
<dbReference type="GO" id="GO:0030435">
    <property type="term" value="P:sporulation resulting in formation of a cellular spore"/>
    <property type="evidence" value="ECO:0007669"/>
    <property type="project" value="InterPro"/>
</dbReference>
<name>A0A8I0DTC4_9FIRM</name>
<proteinExistence type="predicted"/>
<dbReference type="PANTHER" id="PTHR30032:SF4">
    <property type="entry name" value="AMIDASE ENHANCER"/>
    <property type="match status" value="1"/>
</dbReference>
<dbReference type="Pfam" id="PF08486">
    <property type="entry name" value="SpoIID"/>
    <property type="match status" value="1"/>
</dbReference>
<comment type="caution">
    <text evidence="2">The sequence shown here is derived from an EMBL/GenBank/DDBJ whole genome shotgun (WGS) entry which is preliminary data.</text>
</comment>
<evidence type="ECO:0000259" key="1">
    <source>
        <dbReference type="Pfam" id="PF08486"/>
    </source>
</evidence>
<evidence type="ECO:0000313" key="3">
    <source>
        <dbReference type="Proteomes" id="UP000652847"/>
    </source>
</evidence>
<dbReference type="InterPro" id="IPR013693">
    <property type="entry name" value="SpoIID/LytB_N"/>
</dbReference>